<evidence type="ECO:0000313" key="9">
    <source>
        <dbReference type="EMBL" id="SDY46233.1"/>
    </source>
</evidence>
<dbReference type="Pfam" id="PF13378">
    <property type="entry name" value="MR_MLE_C"/>
    <property type="match status" value="1"/>
</dbReference>
<dbReference type="InterPro" id="IPR029017">
    <property type="entry name" value="Enolase-like_N"/>
</dbReference>
<evidence type="ECO:0000256" key="6">
    <source>
        <dbReference type="PIRSR" id="PIRSR634603-3"/>
    </source>
</evidence>
<feature type="binding site" evidence="6">
    <location>
        <position position="204"/>
    </location>
    <ligand>
        <name>Mg(2+)</name>
        <dbReference type="ChEBI" id="CHEBI:18420"/>
    </ligand>
</feature>
<protein>
    <recommendedName>
        <fullName evidence="7">Dipeptide epimerase</fullName>
        <ecNumber evidence="7">5.1.1.-</ecNumber>
    </recommendedName>
</protein>
<dbReference type="AlphaFoldDB" id="A0A1H3K239"/>
<evidence type="ECO:0000256" key="7">
    <source>
        <dbReference type="RuleBase" id="RU366006"/>
    </source>
</evidence>
<feature type="active site" description="Proton acceptor; specific for (R)-substrate epimerization" evidence="5">
    <location>
        <position position="150"/>
    </location>
</feature>
<gene>
    <name evidence="9" type="ORF">SAMN05216215_102735</name>
</gene>
<dbReference type="STRING" id="418495.SAMN05216215_102735"/>
<dbReference type="SFLD" id="SFLDS00001">
    <property type="entry name" value="Enolase"/>
    <property type="match status" value="1"/>
</dbReference>
<proteinExistence type="inferred from homology"/>
<evidence type="ECO:0000256" key="1">
    <source>
        <dbReference type="ARBA" id="ARBA00008031"/>
    </source>
</evidence>
<dbReference type="InterPro" id="IPR013341">
    <property type="entry name" value="Mandelate_racemase_N_dom"/>
</dbReference>
<feature type="binding site" evidence="6">
    <location>
        <position position="178"/>
    </location>
    <ligand>
        <name>Mg(2+)</name>
        <dbReference type="ChEBI" id="CHEBI:18420"/>
    </ligand>
</feature>
<comment type="cofactor">
    <cofactor evidence="6 7">
        <name>Mg(2+)</name>
        <dbReference type="ChEBI" id="CHEBI:18420"/>
    </cofactor>
    <text evidence="6 7">Binds 1 Mg(2+) ion per subunit.</text>
</comment>
<dbReference type="GO" id="GO:0046872">
    <property type="term" value="F:metal ion binding"/>
    <property type="evidence" value="ECO:0007669"/>
    <property type="project" value="UniProtKB-KW"/>
</dbReference>
<keyword evidence="10" id="KW-1185">Reference proteome</keyword>
<comment type="similarity">
    <text evidence="1 7">Belongs to the mandelate racemase/muconate lactonizing enzyme family.</text>
</comment>
<name>A0A1H3K239_9PSEU</name>
<dbReference type="PANTHER" id="PTHR48073:SF2">
    <property type="entry name" value="O-SUCCINYLBENZOATE SYNTHASE"/>
    <property type="match status" value="1"/>
</dbReference>
<evidence type="ECO:0000256" key="4">
    <source>
        <dbReference type="ARBA" id="ARBA00023235"/>
    </source>
</evidence>
<evidence type="ECO:0000256" key="3">
    <source>
        <dbReference type="ARBA" id="ARBA00022842"/>
    </source>
</evidence>
<dbReference type="InterPro" id="IPR036849">
    <property type="entry name" value="Enolase-like_C_sf"/>
</dbReference>
<sequence length="339" mass="35847">MRLSWAVRGLALREPFRISRSVMSERDAVVVEIEHDGAVGRGEVVTSTYYGLTIERIEKELAAAREALAEVRDPGRIPVFGASPGVSAALDAAVHDLVATRRGVPVFELLGTAHWQPVPTAYTIGIMPAERAVRTARELTGRGFTVLKVKLGAGDERQELARLAAIREAAPGARLLLDPNGAWEPGQAIRLLKAVAEFEVDAVEQPIKPGTPHLLAEVAARSPVPVIADEDAATAADVRVLGSRVHGVNVKLPKCGGIRAAQEIIGLARDNGVDVMLGCLVSSSLGIAPAVHLTGFARWVDLDGHLLLAHDPWTGIGGDDGVLRIAGDRGLGVRPVVSL</sequence>
<dbReference type="PANTHER" id="PTHR48073">
    <property type="entry name" value="O-SUCCINYLBENZOATE SYNTHASE-RELATED"/>
    <property type="match status" value="1"/>
</dbReference>
<dbReference type="Proteomes" id="UP000199529">
    <property type="component" value="Unassembled WGS sequence"/>
</dbReference>
<dbReference type="SFLD" id="SFLDG00180">
    <property type="entry name" value="muconate_cycloisomerase"/>
    <property type="match status" value="1"/>
</dbReference>
<dbReference type="GO" id="GO:0016855">
    <property type="term" value="F:racemase and epimerase activity, acting on amino acids and derivatives"/>
    <property type="evidence" value="ECO:0007669"/>
    <property type="project" value="UniProtKB-UniRule"/>
</dbReference>
<evidence type="ECO:0000313" key="10">
    <source>
        <dbReference type="Proteomes" id="UP000199529"/>
    </source>
</evidence>
<feature type="active site" description="Proton acceptor; specific for (S)-substrate epimerization" evidence="5">
    <location>
        <position position="251"/>
    </location>
</feature>
<keyword evidence="2 6" id="KW-0479">Metal-binding</keyword>
<dbReference type="RefSeq" id="WP_093269974.1">
    <property type="nucleotide sequence ID" value="NZ_FNOK01000027.1"/>
</dbReference>
<dbReference type="InterPro" id="IPR013342">
    <property type="entry name" value="Mandelate_racemase_C"/>
</dbReference>
<dbReference type="InterPro" id="IPR034603">
    <property type="entry name" value="Dipeptide_epimerase"/>
</dbReference>
<dbReference type="SUPFAM" id="SSF54826">
    <property type="entry name" value="Enolase N-terminal domain-like"/>
    <property type="match status" value="1"/>
</dbReference>
<feature type="binding site" evidence="6">
    <location>
        <position position="229"/>
    </location>
    <ligand>
        <name>Mg(2+)</name>
        <dbReference type="ChEBI" id="CHEBI:18420"/>
    </ligand>
</feature>
<keyword evidence="3 6" id="KW-0460">Magnesium</keyword>
<evidence type="ECO:0000256" key="2">
    <source>
        <dbReference type="ARBA" id="ARBA00022723"/>
    </source>
</evidence>
<dbReference type="PROSITE" id="PS00909">
    <property type="entry name" value="MR_MLE_2"/>
    <property type="match status" value="1"/>
</dbReference>
<dbReference type="Gene3D" id="3.30.390.10">
    <property type="entry name" value="Enolase-like, N-terminal domain"/>
    <property type="match status" value="1"/>
</dbReference>
<evidence type="ECO:0000259" key="8">
    <source>
        <dbReference type="SMART" id="SM00922"/>
    </source>
</evidence>
<reference evidence="10" key="1">
    <citation type="submission" date="2016-10" db="EMBL/GenBank/DDBJ databases">
        <authorList>
            <person name="Varghese N."/>
            <person name="Submissions S."/>
        </authorList>
    </citation>
    <scope>NUCLEOTIDE SEQUENCE [LARGE SCALE GENOMIC DNA]</scope>
    <source>
        <strain evidence="10">CGMCC 4.3530</strain>
    </source>
</reference>
<dbReference type="OrthoDB" id="5241672at2"/>
<dbReference type="EMBL" id="FNOK01000027">
    <property type="protein sequence ID" value="SDY46233.1"/>
    <property type="molecule type" value="Genomic_DNA"/>
</dbReference>
<dbReference type="CDD" id="cd03319">
    <property type="entry name" value="L-Ala-DL-Glu_epimerase"/>
    <property type="match status" value="1"/>
</dbReference>
<keyword evidence="4 7" id="KW-0413">Isomerase</keyword>
<organism evidence="9 10">
    <name type="scientific">Saccharopolyspora shandongensis</name>
    <dbReference type="NCBI Taxonomy" id="418495"/>
    <lineage>
        <taxon>Bacteria</taxon>
        <taxon>Bacillati</taxon>
        <taxon>Actinomycetota</taxon>
        <taxon>Actinomycetes</taxon>
        <taxon>Pseudonocardiales</taxon>
        <taxon>Pseudonocardiaceae</taxon>
        <taxon>Saccharopolyspora</taxon>
    </lineage>
</organism>
<dbReference type="InterPro" id="IPR029065">
    <property type="entry name" value="Enolase_C-like"/>
</dbReference>
<feature type="domain" description="Mandelate racemase/muconate lactonizing enzyme C-terminal" evidence="8">
    <location>
        <begin position="129"/>
        <end position="225"/>
    </location>
</feature>
<evidence type="ECO:0000256" key="5">
    <source>
        <dbReference type="PIRSR" id="PIRSR634603-1"/>
    </source>
</evidence>
<accession>A0A1H3K239</accession>
<dbReference type="EC" id="5.1.1.-" evidence="7"/>
<dbReference type="SUPFAM" id="SSF51604">
    <property type="entry name" value="Enolase C-terminal domain-like"/>
    <property type="match status" value="1"/>
</dbReference>
<dbReference type="SMART" id="SM00922">
    <property type="entry name" value="MR_MLE"/>
    <property type="match status" value="1"/>
</dbReference>
<dbReference type="InterPro" id="IPR018110">
    <property type="entry name" value="Mandel_Rmase/mucon_lact_enz_CS"/>
</dbReference>
<dbReference type="GO" id="GO:0009063">
    <property type="term" value="P:amino acid catabolic process"/>
    <property type="evidence" value="ECO:0007669"/>
    <property type="project" value="InterPro"/>
</dbReference>
<dbReference type="Gene3D" id="3.20.20.120">
    <property type="entry name" value="Enolase-like C-terminal domain"/>
    <property type="match status" value="1"/>
</dbReference>
<dbReference type="Pfam" id="PF02746">
    <property type="entry name" value="MR_MLE_N"/>
    <property type="match status" value="1"/>
</dbReference>